<reference evidence="7" key="1">
    <citation type="journal article" date="2023" name="Mol. Phylogenet. Evol.">
        <title>Genome-scale phylogeny and comparative genomics of the fungal order Sordariales.</title>
        <authorList>
            <person name="Hensen N."/>
            <person name="Bonometti L."/>
            <person name="Westerberg I."/>
            <person name="Brannstrom I.O."/>
            <person name="Guillou S."/>
            <person name="Cros-Aarteil S."/>
            <person name="Calhoun S."/>
            <person name="Haridas S."/>
            <person name="Kuo A."/>
            <person name="Mondo S."/>
            <person name="Pangilinan J."/>
            <person name="Riley R."/>
            <person name="LaButti K."/>
            <person name="Andreopoulos B."/>
            <person name="Lipzen A."/>
            <person name="Chen C."/>
            <person name="Yan M."/>
            <person name="Daum C."/>
            <person name="Ng V."/>
            <person name="Clum A."/>
            <person name="Steindorff A."/>
            <person name="Ohm R.A."/>
            <person name="Martin F."/>
            <person name="Silar P."/>
            <person name="Natvig D.O."/>
            <person name="Lalanne C."/>
            <person name="Gautier V."/>
            <person name="Ament-Velasquez S.L."/>
            <person name="Kruys A."/>
            <person name="Hutchinson M.I."/>
            <person name="Powell A.J."/>
            <person name="Barry K."/>
            <person name="Miller A.N."/>
            <person name="Grigoriev I.V."/>
            <person name="Debuchy R."/>
            <person name="Gladieux P."/>
            <person name="Hiltunen Thoren M."/>
            <person name="Johannesson H."/>
        </authorList>
    </citation>
    <scope>NUCLEOTIDE SEQUENCE</scope>
    <source>
        <strain evidence="7">CBS 990.96</strain>
    </source>
</reference>
<dbReference type="InterPro" id="IPR006094">
    <property type="entry name" value="Oxid_FAD_bind_N"/>
</dbReference>
<keyword evidence="3" id="KW-0274">FAD</keyword>
<keyword evidence="8" id="KW-1185">Reference proteome</keyword>
<proteinExistence type="inferred from homology"/>
<protein>
    <submittedName>
        <fullName evidence="7">FAD oxidoreductase</fullName>
    </submittedName>
</protein>
<dbReference type="PANTHER" id="PTHR42973:SF22">
    <property type="entry name" value="FAD-BINDING PCMH-TYPE DOMAIN-CONTAINING PROTEIN-RELATED"/>
    <property type="match status" value="1"/>
</dbReference>
<comment type="similarity">
    <text evidence="1">Belongs to the oxygen-dependent FAD-linked oxidoreductase family.</text>
</comment>
<evidence type="ECO:0000256" key="2">
    <source>
        <dbReference type="ARBA" id="ARBA00022630"/>
    </source>
</evidence>
<dbReference type="InterPro" id="IPR016166">
    <property type="entry name" value="FAD-bd_PCMH"/>
</dbReference>
<dbReference type="PANTHER" id="PTHR42973">
    <property type="entry name" value="BINDING OXIDOREDUCTASE, PUTATIVE (AFU_ORTHOLOGUE AFUA_1G17690)-RELATED"/>
    <property type="match status" value="1"/>
</dbReference>
<accession>A0AAN7BJ74</accession>
<dbReference type="GO" id="GO:0016491">
    <property type="term" value="F:oxidoreductase activity"/>
    <property type="evidence" value="ECO:0007669"/>
    <property type="project" value="UniProtKB-KW"/>
</dbReference>
<evidence type="ECO:0000256" key="5">
    <source>
        <dbReference type="SAM" id="SignalP"/>
    </source>
</evidence>
<dbReference type="AlphaFoldDB" id="A0AAN7BJ74"/>
<evidence type="ECO:0000256" key="4">
    <source>
        <dbReference type="ARBA" id="ARBA00023002"/>
    </source>
</evidence>
<dbReference type="GO" id="GO:0071949">
    <property type="term" value="F:FAD binding"/>
    <property type="evidence" value="ECO:0007669"/>
    <property type="project" value="InterPro"/>
</dbReference>
<evidence type="ECO:0000259" key="6">
    <source>
        <dbReference type="PROSITE" id="PS51387"/>
    </source>
</evidence>
<evidence type="ECO:0000313" key="7">
    <source>
        <dbReference type="EMBL" id="KAK4224394.1"/>
    </source>
</evidence>
<feature type="signal peptide" evidence="5">
    <location>
        <begin position="1"/>
        <end position="19"/>
    </location>
</feature>
<name>A0AAN7BJ74_9PEZI</name>
<sequence length="505" mass="54890">MSLKTLVGLTGLFISSTLAAPSEPSQLPKRATRKECLDLCRSVEAKLPGKVFYAGSAGFNASQNHYYTDNEREIIPGCVVRPTSTGDVSKFVKVVSSSKIAAKDAPFAIRSGGHTLWEGAANLQDGITLDMRLVNSFSLSKDKKVCSIGGGSNFADVYPKLVPHNLTVLGGRAPGVSAGGFLTGGGKNFLGRRHGYGADNIFGYEVVLASGEVVYASAGQSKDLWLALKGGSNNFGVVTRFDLATYPLDGMWSGAITFLYTPEVLNSQVQVWHDYMRVENFDDAADALLLFGYQSSMGFFISDTLSYSAPVVNPKVYQNFTSLPGAINTDMKLRSVAETVTFTGSLLPAQAGRGFELVYDFYNAPPAIYSQLLKIAEFETTKIKDIPGLTFLHLFQPSPVTNGTNSLGVAPNQKDLVLAVIGATWDSKADDNKVNDAIRSIVSQQEKLLQREKLWTPFKYMNYADISENSISTYGKENVKKLWAASKKYDPKGLFQRVPGYKLPK</sequence>
<comment type="caution">
    <text evidence="7">The sequence shown here is derived from an EMBL/GenBank/DDBJ whole genome shotgun (WGS) entry which is preliminary data.</text>
</comment>
<dbReference type="EMBL" id="MU865394">
    <property type="protein sequence ID" value="KAK4224394.1"/>
    <property type="molecule type" value="Genomic_DNA"/>
</dbReference>
<organism evidence="7 8">
    <name type="scientific">Podospora fimiseda</name>
    <dbReference type="NCBI Taxonomy" id="252190"/>
    <lineage>
        <taxon>Eukaryota</taxon>
        <taxon>Fungi</taxon>
        <taxon>Dikarya</taxon>
        <taxon>Ascomycota</taxon>
        <taxon>Pezizomycotina</taxon>
        <taxon>Sordariomycetes</taxon>
        <taxon>Sordariomycetidae</taxon>
        <taxon>Sordariales</taxon>
        <taxon>Podosporaceae</taxon>
        <taxon>Podospora</taxon>
    </lineage>
</organism>
<dbReference type="InterPro" id="IPR050416">
    <property type="entry name" value="FAD-linked_Oxidoreductase"/>
</dbReference>
<dbReference type="SUPFAM" id="SSF56176">
    <property type="entry name" value="FAD-binding/transporter-associated domain-like"/>
    <property type="match status" value="1"/>
</dbReference>
<dbReference type="PROSITE" id="PS51387">
    <property type="entry name" value="FAD_PCMH"/>
    <property type="match status" value="1"/>
</dbReference>
<feature type="domain" description="FAD-binding PCMH-type" evidence="6">
    <location>
        <begin position="72"/>
        <end position="248"/>
    </location>
</feature>
<reference evidence="7" key="2">
    <citation type="submission" date="2023-05" db="EMBL/GenBank/DDBJ databases">
        <authorList>
            <consortium name="Lawrence Berkeley National Laboratory"/>
            <person name="Steindorff A."/>
            <person name="Hensen N."/>
            <person name="Bonometti L."/>
            <person name="Westerberg I."/>
            <person name="Brannstrom I.O."/>
            <person name="Guillou S."/>
            <person name="Cros-Aarteil S."/>
            <person name="Calhoun S."/>
            <person name="Haridas S."/>
            <person name="Kuo A."/>
            <person name="Mondo S."/>
            <person name="Pangilinan J."/>
            <person name="Riley R."/>
            <person name="Labutti K."/>
            <person name="Andreopoulos B."/>
            <person name="Lipzen A."/>
            <person name="Chen C."/>
            <person name="Yanf M."/>
            <person name="Daum C."/>
            <person name="Ng V."/>
            <person name="Clum A."/>
            <person name="Ohm R."/>
            <person name="Martin F."/>
            <person name="Silar P."/>
            <person name="Natvig D."/>
            <person name="Lalanne C."/>
            <person name="Gautier V."/>
            <person name="Ament-Velasquez S.L."/>
            <person name="Kruys A."/>
            <person name="Hutchinson M.I."/>
            <person name="Powell A.J."/>
            <person name="Barry K."/>
            <person name="Miller A.N."/>
            <person name="Grigoriev I.V."/>
            <person name="Debuchy R."/>
            <person name="Gladieux P."/>
            <person name="Thoren M.H."/>
            <person name="Johannesson H."/>
        </authorList>
    </citation>
    <scope>NUCLEOTIDE SEQUENCE</scope>
    <source>
        <strain evidence="7">CBS 990.96</strain>
    </source>
</reference>
<keyword evidence="2" id="KW-0285">Flavoprotein</keyword>
<dbReference type="Proteomes" id="UP001301958">
    <property type="component" value="Unassembled WGS sequence"/>
</dbReference>
<dbReference type="InterPro" id="IPR016169">
    <property type="entry name" value="FAD-bd_PCMH_sub2"/>
</dbReference>
<evidence type="ECO:0000256" key="1">
    <source>
        <dbReference type="ARBA" id="ARBA00005466"/>
    </source>
</evidence>
<dbReference type="InterPro" id="IPR036318">
    <property type="entry name" value="FAD-bd_PCMH-like_sf"/>
</dbReference>
<feature type="chain" id="PRO_5042847449" evidence="5">
    <location>
        <begin position="20"/>
        <end position="505"/>
    </location>
</feature>
<keyword evidence="4" id="KW-0560">Oxidoreductase</keyword>
<dbReference type="Gene3D" id="3.30.465.10">
    <property type="match status" value="1"/>
</dbReference>
<gene>
    <name evidence="7" type="ORF">QBC38DRAFT_446513</name>
</gene>
<keyword evidence="5" id="KW-0732">Signal</keyword>
<evidence type="ECO:0000313" key="8">
    <source>
        <dbReference type="Proteomes" id="UP001301958"/>
    </source>
</evidence>
<evidence type="ECO:0000256" key="3">
    <source>
        <dbReference type="ARBA" id="ARBA00022827"/>
    </source>
</evidence>
<dbReference type="Pfam" id="PF01565">
    <property type="entry name" value="FAD_binding_4"/>
    <property type="match status" value="1"/>
</dbReference>